<sequence>MLIDNRNKRKGRKYRKRQRKLLRKLHCPILINQREKILDDIRNKKQLLLKQLEEETKQRISELLNKKEVLPTDTYSSNDDMSTLDICIQE</sequence>
<dbReference type="AlphaFoldDB" id="A0A6C0J205"/>
<reference evidence="1" key="1">
    <citation type="journal article" date="2020" name="Nature">
        <title>Giant virus diversity and host interactions through global metagenomics.</title>
        <authorList>
            <person name="Schulz F."/>
            <person name="Roux S."/>
            <person name="Paez-Espino D."/>
            <person name="Jungbluth S."/>
            <person name="Walsh D.A."/>
            <person name="Denef V.J."/>
            <person name="McMahon K.D."/>
            <person name="Konstantinidis K.T."/>
            <person name="Eloe-Fadrosh E.A."/>
            <person name="Kyrpides N.C."/>
            <person name="Woyke T."/>
        </authorList>
    </citation>
    <scope>NUCLEOTIDE SEQUENCE</scope>
    <source>
        <strain evidence="1">GVMAG-M-3300025676-16</strain>
    </source>
</reference>
<name>A0A6C0J205_9ZZZZ</name>
<organism evidence="1">
    <name type="scientific">viral metagenome</name>
    <dbReference type="NCBI Taxonomy" id="1070528"/>
    <lineage>
        <taxon>unclassified sequences</taxon>
        <taxon>metagenomes</taxon>
        <taxon>organismal metagenomes</taxon>
    </lineage>
</organism>
<protein>
    <submittedName>
        <fullName evidence="1">Uncharacterized protein</fullName>
    </submittedName>
</protein>
<proteinExistence type="predicted"/>
<evidence type="ECO:0000313" key="1">
    <source>
        <dbReference type="EMBL" id="QHT98666.1"/>
    </source>
</evidence>
<dbReference type="EMBL" id="MN740294">
    <property type="protein sequence ID" value="QHT98666.1"/>
    <property type="molecule type" value="Genomic_DNA"/>
</dbReference>
<accession>A0A6C0J205</accession>